<dbReference type="AlphaFoldDB" id="A0A7X5XZG3"/>
<dbReference type="InterPro" id="IPR036388">
    <property type="entry name" value="WH-like_DNA-bd_sf"/>
</dbReference>
<dbReference type="EMBL" id="JAATJB010000007">
    <property type="protein sequence ID" value="NJB98229.1"/>
    <property type="molecule type" value="Genomic_DNA"/>
</dbReference>
<keyword evidence="11" id="KW-1185">Reference proteome</keyword>
<dbReference type="RefSeq" id="WP_125978298.1">
    <property type="nucleotide sequence ID" value="NZ_BAAADY010000003.1"/>
</dbReference>
<dbReference type="GO" id="GO:0000156">
    <property type="term" value="F:phosphorelay response regulator activity"/>
    <property type="evidence" value="ECO:0007669"/>
    <property type="project" value="TreeGrafter"/>
</dbReference>
<dbReference type="CDD" id="cd00383">
    <property type="entry name" value="trans_reg_C"/>
    <property type="match status" value="1"/>
</dbReference>
<dbReference type="Gene3D" id="3.40.50.2300">
    <property type="match status" value="1"/>
</dbReference>
<evidence type="ECO:0000256" key="5">
    <source>
        <dbReference type="ARBA" id="ARBA00023163"/>
    </source>
</evidence>
<dbReference type="PROSITE" id="PS50110">
    <property type="entry name" value="RESPONSE_REGULATORY"/>
    <property type="match status" value="1"/>
</dbReference>
<comment type="caution">
    <text evidence="10">The sequence shown here is derived from an EMBL/GenBank/DDBJ whole genome shotgun (WGS) entry which is preliminary data.</text>
</comment>
<protein>
    <submittedName>
        <fullName evidence="10">Two-component system response regulator MprA</fullName>
    </submittedName>
</protein>
<dbReference type="GO" id="GO:0005829">
    <property type="term" value="C:cytosol"/>
    <property type="evidence" value="ECO:0007669"/>
    <property type="project" value="TreeGrafter"/>
</dbReference>
<dbReference type="SUPFAM" id="SSF52172">
    <property type="entry name" value="CheY-like"/>
    <property type="match status" value="1"/>
</dbReference>
<evidence type="ECO:0000256" key="1">
    <source>
        <dbReference type="ARBA" id="ARBA00022553"/>
    </source>
</evidence>
<dbReference type="Gene3D" id="6.10.250.690">
    <property type="match status" value="1"/>
</dbReference>
<dbReference type="GO" id="GO:0006355">
    <property type="term" value="P:regulation of DNA-templated transcription"/>
    <property type="evidence" value="ECO:0007669"/>
    <property type="project" value="InterPro"/>
</dbReference>
<evidence type="ECO:0000259" key="9">
    <source>
        <dbReference type="PROSITE" id="PS51755"/>
    </source>
</evidence>
<keyword evidence="4 7" id="KW-0238">DNA-binding</keyword>
<dbReference type="InterPro" id="IPR011006">
    <property type="entry name" value="CheY-like_superfamily"/>
</dbReference>
<dbReference type="InterPro" id="IPR001867">
    <property type="entry name" value="OmpR/PhoB-type_DNA-bd"/>
</dbReference>
<evidence type="ECO:0000256" key="2">
    <source>
        <dbReference type="ARBA" id="ARBA00023012"/>
    </source>
</evidence>
<dbReference type="GO" id="GO:0032993">
    <property type="term" value="C:protein-DNA complex"/>
    <property type="evidence" value="ECO:0007669"/>
    <property type="project" value="TreeGrafter"/>
</dbReference>
<dbReference type="InterPro" id="IPR001789">
    <property type="entry name" value="Sig_transdc_resp-reg_receiver"/>
</dbReference>
<proteinExistence type="predicted"/>
<sequence length="235" mass="25642">MQSPSDPSPAALRILVVEDDAQLSALLVRQLGTLGYTVEAVADGRAAIATLGQAQFDSILLDRLLPAIEGVEVLRRIRAEGVETPVILLTALGLTQERVEGLEAGADDYIVKPFEIDELNARIRAVLRRRSAPAADNATLAAGDVTVSVLRHRVTRAGKPIELQKTELRLLAELVREAGSVLSRKMLIERVWGYDFVPATNIVDVHILKLRQRLEMPGLPDPIATVRGVGYMFRA</sequence>
<dbReference type="Proteomes" id="UP000531251">
    <property type="component" value="Unassembled WGS sequence"/>
</dbReference>
<feature type="domain" description="OmpR/PhoB-type" evidence="9">
    <location>
        <begin position="137"/>
        <end position="235"/>
    </location>
</feature>
<evidence type="ECO:0000259" key="8">
    <source>
        <dbReference type="PROSITE" id="PS50110"/>
    </source>
</evidence>
<keyword evidence="5" id="KW-0804">Transcription</keyword>
<keyword evidence="1 6" id="KW-0597">Phosphoprotein</keyword>
<keyword evidence="2" id="KW-0902">Two-component regulatory system</keyword>
<gene>
    <name evidence="10" type="ORF">GGR89_002560</name>
</gene>
<evidence type="ECO:0000256" key="3">
    <source>
        <dbReference type="ARBA" id="ARBA00023015"/>
    </source>
</evidence>
<dbReference type="SMART" id="SM00448">
    <property type="entry name" value="REC"/>
    <property type="match status" value="1"/>
</dbReference>
<feature type="DNA-binding region" description="OmpR/PhoB-type" evidence="7">
    <location>
        <begin position="137"/>
        <end position="235"/>
    </location>
</feature>
<dbReference type="Pfam" id="PF00486">
    <property type="entry name" value="Trans_reg_C"/>
    <property type="match status" value="1"/>
</dbReference>
<feature type="domain" description="Response regulatory" evidence="8">
    <location>
        <begin position="13"/>
        <end position="127"/>
    </location>
</feature>
<keyword evidence="3" id="KW-0805">Transcription regulation</keyword>
<evidence type="ECO:0000256" key="6">
    <source>
        <dbReference type="PROSITE-ProRule" id="PRU00169"/>
    </source>
</evidence>
<accession>A0A7X5XZG3</accession>
<dbReference type="SUPFAM" id="SSF46894">
    <property type="entry name" value="C-terminal effector domain of the bipartite response regulators"/>
    <property type="match status" value="1"/>
</dbReference>
<evidence type="ECO:0000313" key="10">
    <source>
        <dbReference type="EMBL" id="NJB98229.1"/>
    </source>
</evidence>
<dbReference type="Pfam" id="PF00072">
    <property type="entry name" value="Response_reg"/>
    <property type="match status" value="1"/>
</dbReference>
<organism evidence="10 11">
    <name type="scientific">Sphingomonas trueperi</name>
    <dbReference type="NCBI Taxonomy" id="53317"/>
    <lineage>
        <taxon>Bacteria</taxon>
        <taxon>Pseudomonadati</taxon>
        <taxon>Pseudomonadota</taxon>
        <taxon>Alphaproteobacteria</taxon>
        <taxon>Sphingomonadales</taxon>
        <taxon>Sphingomonadaceae</taxon>
        <taxon>Sphingomonas</taxon>
    </lineage>
</organism>
<dbReference type="InterPro" id="IPR039420">
    <property type="entry name" value="WalR-like"/>
</dbReference>
<evidence type="ECO:0000256" key="4">
    <source>
        <dbReference type="ARBA" id="ARBA00023125"/>
    </source>
</evidence>
<dbReference type="SMART" id="SM00862">
    <property type="entry name" value="Trans_reg_C"/>
    <property type="match status" value="1"/>
</dbReference>
<dbReference type="PANTHER" id="PTHR48111:SF1">
    <property type="entry name" value="TWO-COMPONENT RESPONSE REGULATOR ORR33"/>
    <property type="match status" value="1"/>
</dbReference>
<dbReference type="InterPro" id="IPR016032">
    <property type="entry name" value="Sig_transdc_resp-reg_C-effctor"/>
</dbReference>
<dbReference type="PANTHER" id="PTHR48111">
    <property type="entry name" value="REGULATOR OF RPOS"/>
    <property type="match status" value="1"/>
</dbReference>
<feature type="modified residue" description="4-aspartylphosphate" evidence="6">
    <location>
        <position position="62"/>
    </location>
</feature>
<name>A0A7X5XZG3_9SPHN</name>
<dbReference type="PROSITE" id="PS51755">
    <property type="entry name" value="OMPR_PHOB"/>
    <property type="match status" value="1"/>
</dbReference>
<evidence type="ECO:0000256" key="7">
    <source>
        <dbReference type="PROSITE-ProRule" id="PRU01091"/>
    </source>
</evidence>
<dbReference type="GO" id="GO:0000976">
    <property type="term" value="F:transcription cis-regulatory region binding"/>
    <property type="evidence" value="ECO:0007669"/>
    <property type="project" value="TreeGrafter"/>
</dbReference>
<dbReference type="Gene3D" id="1.10.10.10">
    <property type="entry name" value="Winged helix-like DNA-binding domain superfamily/Winged helix DNA-binding domain"/>
    <property type="match status" value="1"/>
</dbReference>
<evidence type="ECO:0000313" key="11">
    <source>
        <dbReference type="Proteomes" id="UP000531251"/>
    </source>
</evidence>
<reference evidence="10 11" key="1">
    <citation type="submission" date="2020-03" db="EMBL/GenBank/DDBJ databases">
        <title>Genomic Encyclopedia of Type Strains, Phase IV (KMG-IV): sequencing the most valuable type-strain genomes for metagenomic binning, comparative biology and taxonomic classification.</title>
        <authorList>
            <person name="Goeker M."/>
        </authorList>
    </citation>
    <scope>NUCLEOTIDE SEQUENCE [LARGE SCALE GENOMIC DNA]</scope>
    <source>
        <strain evidence="10 11">DSM 7225</strain>
    </source>
</reference>